<comment type="caution">
    <text evidence="3">The sequence shown here is derived from an EMBL/GenBank/DDBJ whole genome shotgun (WGS) entry which is preliminary data.</text>
</comment>
<dbReference type="PANTHER" id="PTHR43752:SF2">
    <property type="entry name" value="BNR_ASP-BOX REPEAT FAMILY PROTEIN"/>
    <property type="match status" value="1"/>
</dbReference>
<dbReference type="PANTHER" id="PTHR43752">
    <property type="entry name" value="BNR/ASP-BOX REPEAT FAMILY PROTEIN"/>
    <property type="match status" value="1"/>
</dbReference>
<accession>A0AAE3M2A0</accession>
<evidence type="ECO:0000256" key="1">
    <source>
        <dbReference type="SAM" id="SignalP"/>
    </source>
</evidence>
<sequence>MMSLKRILSLSLFLGLVIFSAQAKKDKWKKGIITEQFIYEKADFPSCHAGTLAETPEGIVAAFFGGEYERHPEVCIYVSHLKDGKWSKPMNVANGIQNDTLRYPTWNPVLYQIPGGDLLLFYKEGPKPQDWWGMIKRSSDNGHTWSEAEKMPEGYIGPVKNKPILLDDGTLICPSSKEIKGWEVHFETTKDWGKTWETTKAINKYKVHNIIQPSILKHKDGTLQILCRSKNGVVVTAYSHDNGKTWGLTQDTELPNNNSGTDAVTLADGRHLIIYNHAKTPMNASKGHRTPLNVAVSKDGVKWYASLVLEDSEISQYSYPAVIQSADGMVHFIYTWRRERMKYVKVDPSKLRMKLIKDEKWPE</sequence>
<feature type="chain" id="PRO_5042052944" evidence="1">
    <location>
        <begin position="24"/>
        <end position="363"/>
    </location>
</feature>
<protein>
    <submittedName>
        <fullName evidence="3">Exo-alpha-sialidase</fullName>
    </submittedName>
</protein>
<proteinExistence type="predicted"/>
<dbReference type="Gene3D" id="2.120.10.10">
    <property type="match status" value="1"/>
</dbReference>
<dbReference type="AlphaFoldDB" id="A0AAE3M2A0"/>
<name>A0AAE3M2A0_9BACT</name>
<reference evidence="3" key="1">
    <citation type="submission" date="2022-10" db="EMBL/GenBank/DDBJ databases">
        <authorList>
            <person name="Yu W.X."/>
        </authorList>
    </citation>
    <scope>NUCLEOTIDE SEQUENCE</scope>
    <source>
        <strain evidence="3">AAT</strain>
    </source>
</reference>
<feature type="domain" description="Sialidase" evidence="2">
    <location>
        <begin position="59"/>
        <end position="331"/>
    </location>
</feature>
<dbReference type="Proteomes" id="UP001209229">
    <property type="component" value="Unassembled WGS sequence"/>
</dbReference>
<dbReference type="EMBL" id="JAPDPJ010000008">
    <property type="protein sequence ID" value="MCW3785966.1"/>
    <property type="molecule type" value="Genomic_DNA"/>
</dbReference>
<feature type="signal peptide" evidence="1">
    <location>
        <begin position="1"/>
        <end position="23"/>
    </location>
</feature>
<evidence type="ECO:0000259" key="2">
    <source>
        <dbReference type="Pfam" id="PF13088"/>
    </source>
</evidence>
<organism evidence="3 4">
    <name type="scientific">Plebeiibacterium sediminum</name>
    <dbReference type="NCBI Taxonomy" id="2992112"/>
    <lineage>
        <taxon>Bacteria</taxon>
        <taxon>Pseudomonadati</taxon>
        <taxon>Bacteroidota</taxon>
        <taxon>Bacteroidia</taxon>
        <taxon>Marinilabiliales</taxon>
        <taxon>Marinilabiliaceae</taxon>
        <taxon>Plebeiibacterium</taxon>
    </lineage>
</organism>
<keyword evidence="1" id="KW-0732">Signal</keyword>
<gene>
    <name evidence="3" type="ORF">OM075_05775</name>
</gene>
<dbReference type="Pfam" id="PF13088">
    <property type="entry name" value="BNR_2"/>
    <property type="match status" value="1"/>
</dbReference>
<dbReference type="RefSeq" id="WP_301189538.1">
    <property type="nucleotide sequence ID" value="NZ_JAPDPJ010000008.1"/>
</dbReference>
<evidence type="ECO:0000313" key="4">
    <source>
        <dbReference type="Proteomes" id="UP001209229"/>
    </source>
</evidence>
<evidence type="ECO:0000313" key="3">
    <source>
        <dbReference type="EMBL" id="MCW3785966.1"/>
    </source>
</evidence>
<keyword evidence="4" id="KW-1185">Reference proteome</keyword>
<dbReference type="SUPFAM" id="SSF50939">
    <property type="entry name" value="Sialidases"/>
    <property type="match status" value="1"/>
</dbReference>
<dbReference type="InterPro" id="IPR036278">
    <property type="entry name" value="Sialidase_sf"/>
</dbReference>
<dbReference type="InterPro" id="IPR011040">
    <property type="entry name" value="Sialidase"/>
</dbReference>
<dbReference type="CDD" id="cd15482">
    <property type="entry name" value="Sialidase_non-viral"/>
    <property type="match status" value="1"/>
</dbReference>